<dbReference type="Gene3D" id="3.40.710.10">
    <property type="entry name" value="DD-peptidase/beta-lactamase superfamily"/>
    <property type="match status" value="1"/>
</dbReference>
<dbReference type="Pfam" id="PF00144">
    <property type="entry name" value="Beta-lactamase"/>
    <property type="match status" value="1"/>
</dbReference>
<dbReference type="SUPFAM" id="SSF56601">
    <property type="entry name" value="beta-lactamase/transpeptidase-like"/>
    <property type="match status" value="1"/>
</dbReference>
<name>A0ABU3R889_9BACL</name>
<sequence>MNMDMALPQAAPEQLGINGDKLQLAFQLLDREEEAGEIPGGVAIVGRKGTIVGTYAVGHSIISDDTQLKVTEDTIYDCASLTKVMATLPLIMQLIDRGELRLRDPITRFFPEFSGNGKEEVTVKHLLSHTSGLQAFKDLHSHGWTPEQIKAAVLGEGLSHSCGSSYAYSDFNYIILGELAAKLFSMPLDEAANRYVFEPLGMHDTGYCPAKELQSRIAATEFMDGAYRWGEVHDENAWAMGGVSGHAGVFSTARDVAKYAAMWLNHGKPAADGLGHVLSSASVAAATRSYTEDKVNASRGLGWVLKGDVWDASGDLFSSQSYGHTGFTGTSVWMDPQSSVFAVLLTNRVHFGREKSVVRLRDCFHNAIAASIEP</sequence>
<accession>A0ABU3R889</accession>
<dbReference type="GO" id="GO:0016787">
    <property type="term" value="F:hydrolase activity"/>
    <property type="evidence" value="ECO:0007669"/>
    <property type="project" value="UniProtKB-KW"/>
</dbReference>
<dbReference type="EMBL" id="JAWCUD010000001">
    <property type="protein sequence ID" value="MDU0200474.1"/>
    <property type="molecule type" value="Genomic_DNA"/>
</dbReference>
<feature type="domain" description="Beta-lactamase-related" evidence="2">
    <location>
        <begin position="32"/>
        <end position="353"/>
    </location>
</feature>
<evidence type="ECO:0000313" key="3">
    <source>
        <dbReference type="EMBL" id="MDU0200474.1"/>
    </source>
</evidence>
<dbReference type="InterPro" id="IPR012338">
    <property type="entry name" value="Beta-lactam/transpept-like"/>
</dbReference>
<keyword evidence="1 3" id="KW-0378">Hydrolase</keyword>
<evidence type="ECO:0000256" key="1">
    <source>
        <dbReference type="ARBA" id="ARBA00022801"/>
    </source>
</evidence>
<keyword evidence="4" id="KW-1185">Reference proteome</keyword>
<evidence type="ECO:0000259" key="2">
    <source>
        <dbReference type="Pfam" id="PF00144"/>
    </source>
</evidence>
<reference evidence="3 4" key="1">
    <citation type="submission" date="2023-10" db="EMBL/GenBank/DDBJ databases">
        <title>Paenibacillus strain PFR10 Genome sequencing and assembly.</title>
        <authorList>
            <person name="Kim I."/>
        </authorList>
    </citation>
    <scope>NUCLEOTIDE SEQUENCE [LARGE SCALE GENOMIC DNA]</scope>
    <source>
        <strain evidence="3 4">PFR10</strain>
    </source>
</reference>
<dbReference type="InterPro" id="IPR050789">
    <property type="entry name" value="Diverse_Enzym_Activities"/>
</dbReference>
<protein>
    <submittedName>
        <fullName evidence="3">Serine hydrolase domain-containing protein</fullName>
        <ecNumber evidence="3">3.1.1.103</ecNumber>
    </submittedName>
</protein>
<organism evidence="3 4">
    <name type="scientific">Paenibacillus violae</name>
    <dbReference type="NCBI Taxonomy" id="3077234"/>
    <lineage>
        <taxon>Bacteria</taxon>
        <taxon>Bacillati</taxon>
        <taxon>Bacillota</taxon>
        <taxon>Bacilli</taxon>
        <taxon>Bacillales</taxon>
        <taxon>Paenibacillaceae</taxon>
        <taxon>Paenibacillus</taxon>
    </lineage>
</organism>
<dbReference type="PANTHER" id="PTHR43283">
    <property type="entry name" value="BETA-LACTAMASE-RELATED"/>
    <property type="match status" value="1"/>
</dbReference>
<dbReference type="RefSeq" id="WP_315949878.1">
    <property type="nucleotide sequence ID" value="NZ_JAWCUD010000001.1"/>
</dbReference>
<evidence type="ECO:0000313" key="4">
    <source>
        <dbReference type="Proteomes" id="UP001260980"/>
    </source>
</evidence>
<comment type="caution">
    <text evidence="3">The sequence shown here is derived from an EMBL/GenBank/DDBJ whole genome shotgun (WGS) entry which is preliminary data.</text>
</comment>
<dbReference type="InterPro" id="IPR001466">
    <property type="entry name" value="Beta-lactam-related"/>
</dbReference>
<dbReference type="PANTHER" id="PTHR43283:SF11">
    <property type="entry name" value="BETA-LACTAMASE-RELATED DOMAIN-CONTAINING PROTEIN"/>
    <property type="match status" value="1"/>
</dbReference>
<dbReference type="EC" id="3.1.1.103" evidence="3"/>
<dbReference type="Proteomes" id="UP001260980">
    <property type="component" value="Unassembled WGS sequence"/>
</dbReference>
<gene>
    <name evidence="3" type="ORF">RQP52_05190</name>
</gene>
<proteinExistence type="predicted"/>